<protein>
    <submittedName>
        <fullName evidence="2">Uncharacterized protein</fullName>
    </submittedName>
</protein>
<dbReference type="Proteomes" id="UP000199041">
    <property type="component" value="Unassembled WGS sequence"/>
</dbReference>
<reference evidence="2 3" key="1">
    <citation type="submission" date="2016-10" db="EMBL/GenBank/DDBJ databases">
        <authorList>
            <person name="de Groot N.N."/>
        </authorList>
    </citation>
    <scope>NUCLEOTIDE SEQUENCE [LARGE SCALE GENOMIC DNA]</scope>
    <source>
        <strain evidence="2 3">Vu-144</strain>
    </source>
</reference>
<sequence>MKTRQKIKWLLLGIFGLAALLFLTLVIHIAVMVYHKGPLPFEYIQMARADFIQPLDSNQVKQVSNNLKSQKGVKTIYYNPTESNIVYTFDNRENTAQNIYNHAINQSQTAAKRYTVTSEDLKKGCPVMNSHSFYGKLTTVISKVVN</sequence>
<dbReference type="RefSeq" id="WP_091398872.1">
    <property type="nucleotide sequence ID" value="NZ_FNQY01000014.1"/>
</dbReference>
<dbReference type="OrthoDB" id="1374030at2"/>
<keyword evidence="3" id="KW-1185">Reference proteome</keyword>
<evidence type="ECO:0000256" key="1">
    <source>
        <dbReference type="SAM" id="Phobius"/>
    </source>
</evidence>
<dbReference type="AlphaFoldDB" id="A0A1H4AD95"/>
<evidence type="ECO:0000313" key="3">
    <source>
        <dbReference type="Proteomes" id="UP000199041"/>
    </source>
</evidence>
<feature type="transmembrane region" description="Helical" evidence="1">
    <location>
        <begin position="9"/>
        <end position="34"/>
    </location>
</feature>
<keyword evidence="1" id="KW-0472">Membrane</keyword>
<gene>
    <name evidence="2" type="ORF">SAMN05192529_11429</name>
</gene>
<dbReference type="EMBL" id="FNQY01000014">
    <property type="protein sequence ID" value="SEA33494.1"/>
    <property type="molecule type" value="Genomic_DNA"/>
</dbReference>
<accession>A0A1H4AD95</accession>
<evidence type="ECO:0000313" key="2">
    <source>
        <dbReference type="EMBL" id="SEA33494.1"/>
    </source>
</evidence>
<organism evidence="2 3">
    <name type="scientific">Arachidicoccus rhizosphaerae</name>
    <dbReference type="NCBI Taxonomy" id="551991"/>
    <lineage>
        <taxon>Bacteria</taxon>
        <taxon>Pseudomonadati</taxon>
        <taxon>Bacteroidota</taxon>
        <taxon>Chitinophagia</taxon>
        <taxon>Chitinophagales</taxon>
        <taxon>Chitinophagaceae</taxon>
        <taxon>Arachidicoccus</taxon>
    </lineage>
</organism>
<keyword evidence="1" id="KW-1133">Transmembrane helix</keyword>
<name>A0A1H4AD95_9BACT</name>
<proteinExistence type="predicted"/>
<keyword evidence="1" id="KW-0812">Transmembrane</keyword>